<feature type="region of interest" description="Disordered" evidence="1">
    <location>
        <begin position="312"/>
        <end position="391"/>
    </location>
</feature>
<feature type="region of interest" description="Disordered" evidence="1">
    <location>
        <begin position="130"/>
        <end position="153"/>
    </location>
</feature>
<dbReference type="Proteomes" id="UP001342314">
    <property type="component" value="Unassembled WGS sequence"/>
</dbReference>
<organism evidence="2 3">
    <name type="scientific">Rhodotorula paludigena</name>
    <dbReference type="NCBI Taxonomy" id="86838"/>
    <lineage>
        <taxon>Eukaryota</taxon>
        <taxon>Fungi</taxon>
        <taxon>Dikarya</taxon>
        <taxon>Basidiomycota</taxon>
        <taxon>Pucciniomycotina</taxon>
        <taxon>Microbotryomycetes</taxon>
        <taxon>Sporidiobolales</taxon>
        <taxon>Sporidiobolaceae</taxon>
        <taxon>Rhodotorula</taxon>
    </lineage>
</organism>
<accession>A0AAV5GF38</accession>
<proteinExistence type="predicted"/>
<evidence type="ECO:0000256" key="1">
    <source>
        <dbReference type="SAM" id="MobiDB-lite"/>
    </source>
</evidence>
<feature type="compositionally biased region" description="Polar residues" evidence="1">
    <location>
        <begin position="329"/>
        <end position="343"/>
    </location>
</feature>
<dbReference type="EMBL" id="BQKY01000001">
    <property type="protein sequence ID" value="GJN87248.1"/>
    <property type="molecule type" value="Genomic_DNA"/>
</dbReference>
<feature type="compositionally biased region" description="Low complexity" evidence="1">
    <location>
        <begin position="130"/>
        <end position="141"/>
    </location>
</feature>
<name>A0AAV5GF38_9BASI</name>
<evidence type="ECO:0000313" key="3">
    <source>
        <dbReference type="Proteomes" id="UP001342314"/>
    </source>
</evidence>
<gene>
    <name evidence="2" type="ORF">Rhopal_000193-T1</name>
</gene>
<keyword evidence="3" id="KW-1185">Reference proteome</keyword>
<protein>
    <submittedName>
        <fullName evidence="2">Uncharacterized protein</fullName>
    </submittedName>
</protein>
<comment type="caution">
    <text evidence="2">The sequence shown here is derived from an EMBL/GenBank/DDBJ whole genome shotgun (WGS) entry which is preliminary data.</text>
</comment>
<evidence type="ECO:0000313" key="2">
    <source>
        <dbReference type="EMBL" id="GJN87248.1"/>
    </source>
</evidence>
<reference evidence="2 3" key="1">
    <citation type="submission" date="2021-12" db="EMBL/GenBank/DDBJ databases">
        <title>High titer production of polyol ester of fatty acids by Rhodotorula paludigena BS15 towards product separation-free biomass refinery.</title>
        <authorList>
            <person name="Mano J."/>
            <person name="Ono H."/>
            <person name="Tanaka T."/>
            <person name="Naito K."/>
            <person name="Sushida H."/>
            <person name="Ike M."/>
            <person name="Tokuyasu K."/>
            <person name="Kitaoka M."/>
        </authorList>
    </citation>
    <scope>NUCLEOTIDE SEQUENCE [LARGE SCALE GENOMIC DNA]</scope>
    <source>
        <strain evidence="2 3">BS15</strain>
    </source>
</reference>
<sequence>MPATKKKACRSCKKVYKSGRPYDKDGECVSCVKVAAFMTEGNMQAILAFFNLPSCEGCGDRHKNYEKMLCVPCTDFDGNVEVSAIFESALSGAAHRRGASNSTTAALARAPPKSKSLLIGKAARPGYTATASKASTSSGSSRTGPVDGSASSSEPTECVIALTFTDVPIAGRVSSKSTTQLFVSDTHAVKMTAILRNALEAFLADQCMADLTEKGRTIEDATVTLADCAVYLYRSQQNKHAVPLAWLDLPVKAVFDELLTREAVLATELLVTAKKKNLKRVHGKYEPRLDIRLIFKNGAYSARVERALDRREEVDLTPSSDSEIEDDTCGSTVAQEASATVTEEANPAEAGPSGLSKGKGKEKEVEPSSLPAIPKRKREPDFLGSDADPPSERSVVRRRLNLALPACSFSSSWSVPNRRRLEGRLLAVKGRNFARLVVQQSAAVYEDLTSASGYTASSGLWNTTQASTLAGDTPLHLTLHQFDRCGPGAPDTDLAEKAVLFLPSAMYFEMADPSSEGETVTHFFDRETKLRSFEAVHPTTYRVERALPPHVTVRTRYASGAASVYSGTVFDFATPLGDFLNALFHFAWTRNVEEQVALTQLSAYRDGLFVHITGCDVKTGLWTEGPGENLLLLQPE</sequence>
<dbReference type="AlphaFoldDB" id="A0AAV5GF38"/>